<feature type="chain" id="PRO_5040493157" evidence="2">
    <location>
        <begin position="41"/>
        <end position="896"/>
    </location>
</feature>
<feature type="compositionally biased region" description="Low complexity" evidence="1">
    <location>
        <begin position="402"/>
        <end position="412"/>
    </location>
</feature>
<gene>
    <name evidence="3" type="ORF">SEMRO_1944_G306910.1</name>
</gene>
<sequence length="896" mass="92417">MRTGKCTKSRIRLGRWQSHLGLLLILAMVSVSRVVGVASAEQTNAAAKNSTTANISRKRIRGARTGAVINPQKQLEGMPSGQNHTQGTTQPPPTNMNTRGSTGTHEGSSISSRQSHQTHKQRLRRFLLRNGGHKENVESPKAKNIFAREETEVKPLTANHWEANNNAGAAVGGRNATNTTIVGGNTTNEEIARKKGGVVPTEQAAGGVAVSGALGTVIGAGGLAGILCIAGVICELPEDEIQTVTAGTFVVEGLTRPPEEAETAELFEQLRQFWELQVARSFGGVARQEEIETQAIRFVGLSVNVTNSTVVQVTAAPSTEGFLGEANNAPTCTSEDDHEETAMFNRRRRGRFLQQVDNQLVDLAIQRANYTTFVADYVSNLPTTNVFRASNISAPAITAITTTTPVPSTTPSFVPSKNPSSVPSETPSSMPSASPSMGPSTSPSGSPSTMPSVSASPSYSPSSSPSSVAIPSASPRPSPSSSDSPSGSPSVMPSVMPSHGPSSSPSSIPSSIFSVEPSDAPSLNSTSPSPTTTAGPTNSPSLNTNSSTPSAQPSPSPSISAQPTAFLPFFENSGEMAITITGTQAEPTESEILLAVVQLRSFLSSVLSADFSETFLAFTLDVTGTTNVPSGETDLISTIAIETVALFSDTTEATSRAAVDASFSDADTEAFLDDFLVPNSPTTSPYSQATAAIYTVTTTDAPSPAPSNDNTVPSIVPSSASSSIPSSNPSSYPSTFPSVVPSSASSSTPSSNPSSFPSTNPSTLPSSVPSSNPSSLPSTNPSTLPSSVPSSDPSNIPTAPPTTARPTPPGGVAVSAPPAEGVASIALLLSATSSPVNSFIQAQDSHEEEVVESPPVAIAEAPKKALKGEKFSNKKKDTDEGVANSRARADKGKSSI</sequence>
<evidence type="ECO:0000256" key="1">
    <source>
        <dbReference type="SAM" id="MobiDB-lite"/>
    </source>
</evidence>
<evidence type="ECO:0000313" key="4">
    <source>
        <dbReference type="Proteomes" id="UP001153069"/>
    </source>
</evidence>
<feature type="compositionally biased region" description="Basic and acidic residues" evidence="1">
    <location>
        <begin position="861"/>
        <end position="879"/>
    </location>
</feature>
<feature type="compositionally biased region" description="Polar residues" evidence="1">
    <location>
        <begin position="413"/>
        <end position="422"/>
    </location>
</feature>
<evidence type="ECO:0000256" key="2">
    <source>
        <dbReference type="SAM" id="SignalP"/>
    </source>
</evidence>
<reference evidence="3" key="1">
    <citation type="submission" date="2020-06" db="EMBL/GenBank/DDBJ databases">
        <authorList>
            <consortium name="Plant Systems Biology data submission"/>
        </authorList>
    </citation>
    <scope>NUCLEOTIDE SEQUENCE</scope>
    <source>
        <strain evidence="3">D6</strain>
    </source>
</reference>
<feature type="compositionally biased region" description="Low complexity" evidence="1">
    <location>
        <begin position="713"/>
        <end position="794"/>
    </location>
</feature>
<protein>
    <submittedName>
        <fullName evidence="3">Similarities with uniprot P08640 Saccharomyces cerevisiae YIR019c STA1</fullName>
    </submittedName>
</protein>
<feature type="compositionally biased region" description="Low complexity" evidence="1">
    <location>
        <begin position="423"/>
        <end position="563"/>
    </location>
</feature>
<proteinExistence type="predicted"/>
<dbReference type="EMBL" id="CAICTM010001942">
    <property type="protein sequence ID" value="CAB9527117.1"/>
    <property type="molecule type" value="Genomic_DNA"/>
</dbReference>
<feature type="region of interest" description="Disordered" evidence="1">
    <location>
        <begin position="66"/>
        <end position="122"/>
    </location>
</feature>
<feature type="compositionally biased region" description="Polar residues" evidence="1">
    <location>
        <begin position="700"/>
        <end position="712"/>
    </location>
</feature>
<keyword evidence="4" id="KW-1185">Reference proteome</keyword>
<feature type="compositionally biased region" description="Low complexity" evidence="1">
    <location>
        <begin position="801"/>
        <end position="816"/>
    </location>
</feature>
<feature type="compositionally biased region" description="Polar residues" evidence="1">
    <location>
        <begin position="80"/>
        <end position="115"/>
    </location>
</feature>
<dbReference type="Proteomes" id="UP001153069">
    <property type="component" value="Unassembled WGS sequence"/>
</dbReference>
<feature type="region of interest" description="Disordered" evidence="1">
    <location>
        <begin position="402"/>
        <end position="563"/>
    </location>
</feature>
<name>A0A9N8ETY6_9STRA</name>
<keyword evidence="2" id="KW-0732">Signal</keyword>
<feature type="signal peptide" evidence="2">
    <location>
        <begin position="1"/>
        <end position="40"/>
    </location>
</feature>
<feature type="compositionally biased region" description="Basic and acidic residues" evidence="1">
    <location>
        <begin position="887"/>
        <end position="896"/>
    </location>
</feature>
<organism evidence="3 4">
    <name type="scientific">Seminavis robusta</name>
    <dbReference type="NCBI Taxonomy" id="568900"/>
    <lineage>
        <taxon>Eukaryota</taxon>
        <taxon>Sar</taxon>
        <taxon>Stramenopiles</taxon>
        <taxon>Ochrophyta</taxon>
        <taxon>Bacillariophyta</taxon>
        <taxon>Bacillariophyceae</taxon>
        <taxon>Bacillariophycidae</taxon>
        <taxon>Naviculales</taxon>
        <taxon>Naviculaceae</taxon>
        <taxon>Seminavis</taxon>
    </lineage>
</organism>
<feature type="region of interest" description="Disordered" evidence="1">
    <location>
        <begin position="700"/>
        <end position="816"/>
    </location>
</feature>
<dbReference type="AlphaFoldDB" id="A0A9N8ETY6"/>
<accession>A0A9N8ETY6</accession>
<evidence type="ECO:0000313" key="3">
    <source>
        <dbReference type="EMBL" id="CAB9527117.1"/>
    </source>
</evidence>
<feature type="region of interest" description="Disordered" evidence="1">
    <location>
        <begin position="838"/>
        <end position="896"/>
    </location>
</feature>
<comment type="caution">
    <text evidence="3">The sequence shown here is derived from an EMBL/GenBank/DDBJ whole genome shotgun (WGS) entry which is preliminary data.</text>
</comment>